<feature type="domain" description="TM2" evidence="6">
    <location>
        <begin position="99"/>
        <end position="150"/>
    </location>
</feature>
<keyword evidence="3 5" id="KW-1133">Transmembrane helix</keyword>
<comment type="subcellular location">
    <subcellularLocation>
        <location evidence="1">Membrane</location>
        <topology evidence="1">Multi-pass membrane protein</topology>
    </subcellularLocation>
</comment>
<dbReference type="Pfam" id="PF08044">
    <property type="entry name" value="DUF1707"/>
    <property type="match status" value="1"/>
</dbReference>
<accession>A0A344L675</accession>
<evidence type="ECO:0000256" key="1">
    <source>
        <dbReference type="ARBA" id="ARBA00004141"/>
    </source>
</evidence>
<name>A0A344L675_9PSEU</name>
<feature type="transmembrane region" description="Helical" evidence="5">
    <location>
        <begin position="103"/>
        <end position="121"/>
    </location>
</feature>
<feature type="transmembrane region" description="Helical" evidence="5">
    <location>
        <begin position="127"/>
        <end position="154"/>
    </location>
</feature>
<evidence type="ECO:0000313" key="8">
    <source>
        <dbReference type="EMBL" id="AXB43549.1"/>
    </source>
</evidence>
<evidence type="ECO:0000256" key="4">
    <source>
        <dbReference type="ARBA" id="ARBA00023136"/>
    </source>
</evidence>
<dbReference type="AlphaFoldDB" id="A0A344L675"/>
<dbReference type="InterPro" id="IPR012551">
    <property type="entry name" value="DUF1707_SHOCT-like"/>
</dbReference>
<dbReference type="Pfam" id="PF05154">
    <property type="entry name" value="TM2"/>
    <property type="match status" value="1"/>
</dbReference>
<keyword evidence="9" id="KW-1185">Reference proteome</keyword>
<evidence type="ECO:0000313" key="9">
    <source>
        <dbReference type="Proteomes" id="UP000250434"/>
    </source>
</evidence>
<organism evidence="8 9">
    <name type="scientific">Amycolatopsis albispora</name>
    <dbReference type="NCBI Taxonomy" id="1804986"/>
    <lineage>
        <taxon>Bacteria</taxon>
        <taxon>Bacillati</taxon>
        <taxon>Actinomycetota</taxon>
        <taxon>Actinomycetes</taxon>
        <taxon>Pseudonocardiales</taxon>
        <taxon>Pseudonocardiaceae</taxon>
        <taxon>Amycolatopsis</taxon>
    </lineage>
</organism>
<evidence type="ECO:0000256" key="5">
    <source>
        <dbReference type="SAM" id="Phobius"/>
    </source>
</evidence>
<dbReference type="KEGG" id="aab:A4R43_14190"/>
<feature type="domain" description="DUF1707" evidence="7">
    <location>
        <begin position="10"/>
        <end position="62"/>
    </location>
</feature>
<dbReference type="EMBL" id="CP015163">
    <property type="protein sequence ID" value="AXB43549.1"/>
    <property type="molecule type" value="Genomic_DNA"/>
</dbReference>
<dbReference type="RefSeq" id="WP_113692787.1">
    <property type="nucleotide sequence ID" value="NZ_CP015163.1"/>
</dbReference>
<dbReference type="GO" id="GO:0016020">
    <property type="term" value="C:membrane"/>
    <property type="evidence" value="ECO:0007669"/>
    <property type="project" value="UniProtKB-SubCell"/>
</dbReference>
<keyword evidence="4 5" id="KW-0472">Membrane</keyword>
<proteinExistence type="predicted"/>
<dbReference type="OrthoDB" id="2004788at2"/>
<evidence type="ECO:0000259" key="6">
    <source>
        <dbReference type="Pfam" id="PF05154"/>
    </source>
</evidence>
<gene>
    <name evidence="8" type="ORF">A4R43_14190</name>
</gene>
<sequence length="167" mass="17603">MTTSPDPDAVRIGTFEREQCVEALGEHFAAGRLETGEYEERVTAALGAQTKADLVPLFADLPEPHPPVLRPPGPPPVPAFSPYPQPVYGYTPAARGLSDKSKLATGLLQILLPFGIGRLYAGHVGIGLAQLLVVLVTCGAGALWPIIDGIVILANGGYDGQGRRLLE</sequence>
<keyword evidence="2 5" id="KW-0812">Transmembrane</keyword>
<evidence type="ECO:0000259" key="7">
    <source>
        <dbReference type="Pfam" id="PF08044"/>
    </source>
</evidence>
<protein>
    <submittedName>
        <fullName evidence="8">Uncharacterized protein</fullName>
    </submittedName>
</protein>
<dbReference type="InterPro" id="IPR007829">
    <property type="entry name" value="TM2"/>
</dbReference>
<reference evidence="8 9" key="1">
    <citation type="submission" date="2016-04" db="EMBL/GenBank/DDBJ databases">
        <title>Complete genome sequence and analysis of deep-sea sediment isolate, Amycolatopsis sp. WP1.</title>
        <authorList>
            <person name="Wang H."/>
            <person name="Chen S."/>
            <person name="Wu Q."/>
        </authorList>
    </citation>
    <scope>NUCLEOTIDE SEQUENCE [LARGE SCALE GENOMIC DNA]</scope>
    <source>
        <strain evidence="8 9">WP1</strain>
    </source>
</reference>
<dbReference type="Proteomes" id="UP000250434">
    <property type="component" value="Chromosome"/>
</dbReference>
<evidence type="ECO:0000256" key="3">
    <source>
        <dbReference type="ARBA" id="ARBA00022989"/>
    </source>
</evidence>
<evidence type="ECO:0000256" key="2">
    <source>
        <dbReference type="ARBA" id="ARBA00022692"/>
    </source>
</evidence>